<feature type="compositionally biased region" description="Basic and acidic residues" evidence="1">
    <location>
        <begin position="1"/>
        <end position="14"/>
    </location>
</feature>
<proteinExistence type="predicted"/>
<protein>
    <submittedName>
        <fullName evidence="2">Uncharacterized protein</fullName>
    </submittedName>
</protein>
<comment type="caution">
    <text evidence="2">The sequence shown here is derived from an EMBL/GenBank/DDBJ whole genome shotgun (WGS) entry which is preliminary data.</text>
</comment>
<evidence type="ECO:0000313" key="2">
    <source>
        <dbReference type="EMBL" id="KAK7921965.1"/>
    </source>
</evidence>
<feature type="region of interest" description="Disordered" evidence="1">
    <location>
        <begin position="239"/>
        <end position="261"/>
    </location>
</feature>
<evidence type="ECO:0000256" key="1">
    <source>
        <dbReference type="SAM" id="MobiDB-lite"/>
    </source>
</evidence>
<keyword evidence="3" id="KW-1185">Reference proteome</keyword>
<gene>
    <name evidence="2" type="ORF">WMY93_008867</name>
</gene>
<name>A0AAW0PK94_9GOBI</name>
<feature type="compositionally biased region" description="Low complexity" evidence="1">
    <location>
        <begin position="90"/>
        <end position="100"/>
    </location>
</feature>
<dbReference type="AlphaFoldDB" id="A0AAW0PK94"/>
<feature type="compositionally biased region" description="Basic and acidic residues" evidence="1">
    <location>
        <begin position="44"/>
        <end position="84"/>
    </location>
</feature>
<reference evidence="3" key="1">
    <citation type="submission" date="2024-04" db="EMBL/GenBank/DDBJ databases">
        <title>Salinicola lusitanus LLJ914,a marine bacterium isolated from the Okinawa Trough.</title>
        <authorList>
            <person name="Li J."/>
        </authorList>
    </citation>
    <scope>NUCLEOTIDE SEQUENCE [LARGE SCALE GENOMIC DNA]</scope>
</reference>
<organism evidence="2 3">
    <name type="scientific">Mugilogobius chulae</name>
    <name type="common">yellowstripe goby</name>
    <dbReference type="NCBI Taxonomy" id="88201"/>
    <lineage>
        <taxon>Eukaryota</taxon>
        <taxon>Metazoa</taxon>
        <taxon>Chordata</taxon>
        <taxon>Craniata</taxon>
        <taxon>Vertebrata</taxon>
        <taxon>Euteleostomi</taxon>
        <taxon>Actinopterygii</taxon>
        <taxon>Neopterygii</taxon>
        <taxon>Teleostei</taxon>
        <taxon>Neoteleostei</taxon>
        <taxon>Acanthomorphata</taxon>
        <taxon>Gobiaria</taxon>
        <taxon>Gobiiformes</taxon>
        <taxon>Gobioidei</taxon>
        <taxon>Gobiidae</taxon>
        <taxon>Gobionellinae</taxon>
        <taxon>Mugilogobius</taxon>
    </lineage>
</organism>
<accession>A0AAW0PK94</accession>
<dbReference type="Proteomes" id="UP001460270">
    <property type="component" value="Unassembled WGS sequence"/>
</dbReference>
<dbReference type="EMBL" id="JBBPFD010000006">
    <property type="protein sequence ID" value="KAK7921965.1"/>
    <property type="molecule type" value="Genomic_DNA"/>
</dbReference>
<feature type="compositionally biased region" description="Polar residues" evidence="1">
    <location>
        <begin position="249"/>
        <end position="261"/>
    </location>
</feature>
<feature type="compositionally biased region" description="Low complexity" evidence="1">
    <location>
        <begin position="155"/>
        <end position="165"/>
    </location>
</feature>
<feature type="compositionally biased region" description="Basic and acidic residues" evidence="1">
    <location>
        <begin position="239"/>
        <end position="248"/>
    </location>
</feature>
<evidence type="ECO:0000313" key="3">
    <source>
        <dbReference type="Proteomes" id="UP001460270"/>
    </source>
</evidence>
<feature type="compositionally biased region" description="Polar residues" evidence="1">
    <location>
        <begin position="15"/>
        <end position="29"/>
    </location>
</feature>
<sequence>MDRARRISVKETKSSQKVCAVNQSAQNRHTAPRKRSREEEAESPSEKAKEEEEAESPSKKAKEEEAGKAEETRCPRAAEADRAPSHLHVSSTDSSSASSGSRKRREPEDPHSSDTFVCPRPRTRKKKRREEFEEAMEAGCPRAAADRAPSHLHVSSSDRSSASSGSRKRRREPENPHSSDTFVCPRPRTRKKMRREEFEEAMEAGSVHGLLSSVQGAIDEFVQAAEDLPTVAVELRDVGSSRQADEATSRNFASFVSDMSL</sequence>
<feature type="region of interest" description="Disordered" evidence="1">
    <location>
        <begin position="1"/>
        <end position="190"/>
    </location>
</feature>